<evidence type="ECO:0000313" key="2">
    <source>
        <dbReference type="Proteomes" id="UP001250181"/>
    </source>
</evidence>
<gene>
    <name evidence="1" type="ORF">RND61_15275</name>
</gene>
<sequence length="104" mass="11658">MNKENITKLSMFLMADAKAQEEILKGLEDVPVNLSDLFTASSLVAKLLVDNDSHVTQVFLEQQSLMIEMLVKEGVISQEVIDNYVDKTVVDNEEKDDGTKKNVK</sequence>
<reference evidence="1 2" key="1">
    <citation type="submission" date="2023-09" db="EMBL/GenBank/DDBJ databases">
        <title>Streptomyces sp. nov.: A antagonism against Alternaria gaisen Producing Streptochlin, Isolated from Tamarix root soil.</title>
        <authorList>
            <person name="Chen Y."/>
        </authorList>
    </citation>
    <scope>NUCLEOTIDE SEQUENCE [LARGE SCALE GENOMIC DNA]</scope>
    <source>
        <strain evidence="1 2">TRM76323</strain>
    </source>
</reference>
<evidence type="ECO:0000313" key="1">
    <source>
        <dbReference type="EMBL" id="MDT9683409.1"/>
    </source>
</evidence>
<accession>A0ABU3QKZ7</accession>
<dbReference type="EMBL" id="JAWCTQ010000016">
    <property type="protein sequence ID" value="MDT9683409.1"/>
    <property type="molecule type" value="Genomic_DNA"/>
</dbReference>
<proteinExistence type="predicted"/>
<dbReference type="Proteomes" id="UP001250181">
    <property type="component" value="Unassembled WGS sequence"/>
</dbReference>
<keyword evidence="2" id="KW-1185">Reference proteome</keyword>
<name>A0ABU3QKZ7_9ACTN</name>
<organism evidence="1 2">
    <name type="scientific">Streptomyces tamarix</name>
    <dbReference type="NCBI Taxonomy" id="3078565"/>
    <lineage>
        <taxon>Bacteria</taxon>
        <taxon>Bacillati</taxon>
        <taxon>Actinomycetota</taxon>
        <taxon>Actinomycetes</taxon>
        <taxon>Kitasatosporales</taxon>
        <taxon>Streptomycetaceae</taxon>
        <taxon>Streptomyces</taxon>
    </lineage>
</organism>
<comment type="caution">
    <text evidence="1">The sequence shown here is derived from an EMBL/GenBank/DDBJ whole genome shotgun (WGS) entry which is preliminary data.</text>
</comment>
<dbReference type="RefSeq" id="WP_315878483.1">
    <property type="nucleotide sequence ID" value="NZ_JAWCTQ010000016.1"/>
</dbReference>
<protein>
    <submittedName>
        <fullName evidence="1">Uncharacterized protein</fullName>
    </submittedName>
</protein>